<organism evidence="1 2">
    <name type="scientific">Popillia japonica</name>
    <name type="common">Japanese beetle</name>
    <dbReference type="NCBI Taxonomy" id="7064"/>
    <lineage>
        <taxon>Eukaryota</taxon>
        <taxon>Metazoa</taxon>
        <taxon>Ecdysozoa</taxon>
        <taxon>Arthropoda</taxon>
        <taxon>Hexapoda</taxon>
        <taxon>Insecta</taxon>
        <taxon>Pterygota</taxon>
        <taxon>Neoptera</taxon>
        <taxon>Endopterygota</taxon>
        <taxon>Coleoptera</taxon>
        <taxon>Polyphaga</taxon>
        <taxon>Scarabaeiformia</taxon>
        <taxon>Scarabaeidae</taxon>
        <taxon>Rutelinae</taxon>
        <taxon>Popillia</taxon>
    </lineage>
</organism>
<name>A0AAW1IEQ6_POPJA</name>
<reference evidence="1 2" key="1">
    <citation type="journal article" date="2024" name="BMC Genomics">
        <title>De novo assembly and annotation of Popillia japonica's genome with initial clues to its potential as an invasive pest.</title>
        <authorList>
            <person name="Cucini C."/>
            <person name="Boschi S."/>
            <person name="Funari R."/>
            <person name="Cardaioli E."/>
            <person name="Iannotti N."/>
            <person name="Marturano G."/>
            <person name="Paoli F."/>
            <person name="Bruttini M."/>
            <person name="Carapelli A."/>
            <person name="Frati F."/>
            <person name="Nardi F."/>
        </authorList>
    </citation>
    <scope>NUCLEOTIDE SEQUENCE [LARGE SCALE GENOMIC DNA]</scope>
    <source>
        <strain evidence="1">DMR45628</strain>
    </source>
</reference>
<evidence type="ECO:0000313" key="2">
    <source>
        <dbReference type="Proteomes" id="UP001458880"/>
    </source>
</evidence>
<comment type="caution">
    <text evidence="1">The sequence shown here is derived from an EMBL/GenBank/DDBJ whole genome shotgun (WGS) entry which is preliminary data.</text>
</comment>
<dbReference type="AlphaFoldDB" id="A0AAW1IEQ6"/>
<evidence type="ECO:0000313" key="1">
    <source>
        <dbReference type="EMBL" id="KAK9688233.1"/>
    </source>
</evidence>
<gene>
    <name evidence="1" type="ORF">QE152_g35703</name>
</gene>
<proteinExistence type="predicted"/>
<keyword evidence="2" id="KW-1185">Reference proteome</keyword>
<dbReference type="EMBL" id="JASPKY010000601">
    <property type="protein sequence ID" value="KAK9688233.1"/>
    <property type="molecule type" value="Genomic_DNA"/>
</dbReference>
<dbReference type="Proteomes" id="UP001458880">
    <property type="component" value="Unassembled WGS sequence"/>
</dbReference>
<sequence>MSAVIGHSDDQYDPQAVLVAVVAVGLWAQTHAHIDTCTRGKGKVRTDTNTWNGRSQWHTRVDKALCVEPLVIHQWQLINQSMDGDIQ</sequence>
<protein>
    <submittedName>
        <fullName evidence="1">Uncharacterized protein</fullName>
    </submittedName>
</protein>
<accession>A0AAW1IEQ6</accession>